<proteinExistence type="predicted"/>
<protein>
    <submittedName>
        <fullName evidence="2">Deaminase</fullName>
    </submittedName>
</protein>
<reference evidence="3" key="1">
    <citation type="journal article" date="2019" name="Int. J. Syst. Evol. Microbiol.">
        <title>The Global Catalogue of Microorganisms (GCM) 10K type strain sequencing project: providing services to taxonomists for standard genome sequencing and annotation.</title>
        <authorList>
            <consortium name="The Broad Institute Genomics Platform"/>
            <consortium name="The Broad Institute Genome Sequencing Center for Infectious Disease"/>
            <person name="Wu L."/>
            <person name="Ma J."/>
        </authorList>
    </citation>
    <scope>NUCLEOTIDE SEQUENCE [LARGE SCALE GENOMIC DNA]</scope>
    <source>
        <strain evidence="3">CCUG 49560</strain>
    </source>
</reference>
<dbReference type="PROSITE" id="PS51747">
    <property type="entry name" value="CYT_DCMP_DEAMINASES_2"/>
    <property type="match status" value="1"/>
</dbReference>
<dbReference type="InterPro" id="IPR016193">
    <property type="entry name" value="Cytidine_deaminase-like"/>
</dbReference>
<feature type="domain" description="CMP/dCMP-type deaminase" evidence="1">
    <location>
        <begin position="25"/>
        <end position="151"/>
    </location>
</feature>
<dbReference type="InterPro" id="IPR002125">
    <property type="entry name" value="CMP_dCMP_dom"/>
</dbReference>
<dbReference type="Pfam" id="PF00383">
    <property type="entry name" value="dCMP_cyt_deam_1"/>
    <property type="match status" value="1"/>
</dbReference>
<dbReference type="RefSeq" id="WP_380706789.1">
    <property type="nucleotide sequence ID" value="NZ_JANZYP010000024.1"/>
</dbReference>
<comment type="caution">
    <text evidence="2">The sequence shown here is derived from an EMBL/GenBank/DDBJ whole genome shotgun (WGS) entry which is preliminary data.</text>
</comment>
<evidence type="ECO:0000259" key="1">
    <source>
        <dbReference type="PROSITE" id="PS51747"/>
    </source>
</evidence>
<name>A0ABV9EF98_9ACTN</name>
<gene>
    <name evidence="2" type="ORF">ACFO8L_14505</name>
</gene>
<sequence length="171" mass="18618">MRLAEARPIGDVVLLRYLPRPPGDTDDRRWLGESIELSRRCPVSATAFAVGAIVVDAGGQVMATGYSREDDPHDHAEEAALAKIAPGDPRLATATIYSSLEPCTTRASRPRGCTELILDAGLRRVVFAWREPDRFADCTGAETLRQAGVEVVELPDLGPQVREINAHLFDV</sequence>
<evidence type="ECO:0000313" key="3">
    <source>
        <dbReference type="Proteomes" id="UP001595891"/>
    </source>
</evidence>
<dbReference type="EMBL" id="JBHSFN010000008">
    <property type="protein sequence ID" value="MFC4587302.1"/>
    <property type="molecule type" value="Genomic_DNA"/>
</dbReference>
<accession>A0ABV9EF98</accession>
<keyword evidence="3" id="KW-1185">Reference proteome</keyword>
<dbReference type="Proteomes" id="UP001595891">
    <property type="component" value="Unassembled WGS sequence"/>
</dbReference>
<dbReference type="Gene3D" id="3.40.140.10">
    <property type="entry name" value="Cytidine Deaminase, domain 2"/>
    <property type="match status" value="1"/>
</dbReference>
<evidence type="ECO:0000313" key="2">
    <source>
        <dbReference type="EMBL" id="MFC4587302.1"/>
    </source>
</evidence>
<dbReference type="SUPFAM" id="SSF53927">
    <property type="entry name" value="Cytidine deaminase-like"/>
    <property type="match status" value="1"/>
</dbReference>
<organism evidence="2 3">
    <name type="scientific">Sphaerisporangium corydalis</name>
    <dbReference type="NCBI Taxonomy" id="1441875"/>
    <lineage>
        <taxon>Bacteria</taxon>
        <taxon>Bacillati</taxon>
        <taxon>Actinomycetota</taxon>
        <taxon>Actinomycetes</taxon>
        <taxon>Streptosporangiales</taxon>
        <taxon>Streptosporangiaceae</taxon>
        <taxon>Sphaerisporangium</taxon>
    </lineage>
</organism>